<feature type="domain" description="Proline dehydrogenase" evidence="2">
    <location>
        <begin position="80"/>
        <end position="374"/>
    </location>
</feature>
<evidence type="ECO:0000313" key="4">
    <source>
        <dbReference type="Proteomes" id="UP000199296"/>
    </source>
</evidence>
<dbReference type="GO" id="GO:0004657">
    <property type="term" value="F:proline dehydrogenase activity"/>
    <property type="evidence" value="ECO:0007669"/>
    <property type="project" value="InterPro"/>
</dbReference>
<reference evidence="3 4" key="1">
    <citation type="submission" date="2016-10" db="EMBL/GenBank/DDBJ databases">
        <authorList>
            <person name="de Groot N.N."/>
        </authorList>
    </citation>
    <scope>NUCLEOTIDE SEQUENCE [LARGE SCALE GENOMIC DNA]</scope>
    <source>
        <strain evidence="3 4">DSM 19803</strain>
    </source>
</reference>
<dbReference type="EMBL" id="FNCW01000003">
    <property type="protein sequence ID" value="SDG53859.1"/>
    <property type="molecule type" value="Genomic_DNA"/>
</dbReference>
<protein>
    <submittedName>
        <fullName evidence="3">L-proline dehydrogenase</fullName>
    </submittedName>
</protein>
<evidence type="ECO:0000259" key="2">
    <source>
        <dbReference type="Pfam" id="PF01619"/>
    </source>
</evidence>
<dbReference type="PANTHER" id="PTHR13914">
    <property type="entry name" value="PROLINE OXIDASE"/>
    <property type="match status" value="1"/>
</dbReference>
<dbReference type="PANTHER" id="PTHR13914:SF0">
    <property type="entry name" value="PROLINE DEHYDROGENASE 1, MITOCHONDRIAL"/>
    <property type="match status" value="1"/>
</dbReference>
<proteinExistence type="predicted"/>
<dbReference type="InterPro" id="IPR002872">
    <property type="entry name" value="Proline_DH_dom"/>
</dbReference>
<dbReference type="GO" id="GO:0071949">
    <property type="term" value="F:FAD binding"/>
    <property type="evidence" value="ECO:0007669"/>
    <property type="project" value="TreeGrafter"/>
</dbReference>
<dbReference type="STRING" id="470826.SAMN04488027_10326"/>
<dbReference type="InterPro" id="IPR015659">
    <property type="entry name" value="Proline_oxidase"/>
</dbReference>
<dbReference type="SUPFAM" id="SSF51730">
    <property type="entry name" value="FAD-linked oxidoreductase"/>
    <property type="match status" value="1"/>
</dbReference>
<organism evidence="3 4">
    <name type="scientific">Psychroflexus sediminis</name>
    <dbReference type="NCBI Taxonomy" id="470826"/>
    <lineage>
        <taxon>Bacteria</taxon>
        <taxon>Pseudomonadati</taxon>
        <taxon>Bacteroidota</taxon>
        <taxon>Flavobacteriia</taxon>
        <taxon>Flavobacteriales</taxon>
        <taxon>Flavobacteriaceae</taxon>
        <taxon>Psychroflexus</taxon>
    </lineage>
</organism>
<evidence type="ECO:0000256" key="1">
    <source>
        <dbReference type="ARBA" id="ARBA00023002"/>
    </source>
</evidence>
<dbReference type="Pfam" id="PF01619">
    <property type="entry name" value="Pro_dh"/>
    <property type="match status" value="1"/>
</dbReference>
<keyword evidence="4" id="KW-1185">Reference proteome</keyword>
<evidence type="ECO:0000313" key="3">
    <source>
        <dbReference type="EMBL" id="SDG53859.1"/>
    </source>
</evidence>
<dbReference type="InterPro" id="IPR029041">
    <property type="entry name" value="FAD-linked_oxidoreductase-like"/>
</dbReference>
<dbReference type="GO" id="GO:0010133">
    <property type="term" value="P:L-proline catabolic process to L-glutamate"/>
    <property type="evidence" value="ECO:0007669"/>
    <property type="project" value="TreeGrafter"/>
</dbReference>
<dbReference type="AlphaFoldDB" id="A0A1G7V3C1"/>
<dbReference type="RefSeq" id="WP_093365536.1">
    <property type="nucleotide sequence ID" value="NZ_FNCW01000003.1"/>
</dbReference>
<accession>A0A1G7V3C1</accession>
<name>A0A1G7V3C1_9FLAO</name>
<dbReference type="OrthoDB" id="1401444at2"/>
<dbReference type="Proteomes" id="UP000199296">
    <property type="component" value="Unassembled WGS sequence"/>
</dbReference>
<dbReference type="Gene3D" id="3.20.20.220">
    <property type="match status" value="1"/>
</dbReference>
<gene>
    <name evidence="3" type="ORF">SAMN04488027_10326</name>
</gene>
<sequence>MIDTKIFNNTKHAFVLKSDEDLKRSLFLFSMMNIPYFVPVSTTATNVALKLKLPIEPIVKATIFEQFCGGVSQDDCMPLVKEMRKENVYSVLDYSVEGKENEEDFDKAAETKIEIIKYASKTEEIPFAVAKPTGLGRFEIWEKVTANDILNDEEQAEWNNIKARFERVCQAAYDYDTKLLIDAEETWMQDAADNFVEEMMRKFNKKKAIIFNTLQCYRWDRLSYVKAIHERAKKEGFKLGFKTVRGAYMEKENKRAKKHGYPTPICEDKEATDVNFNAVMCYIIDNIDDISQFIGTHNEVSTYMALQLMSQKEIYLSDDRIWFGQLYGMSDHISFNLGRINANAIKLLPFGPIKDVIPYLIRRAQENSSVQGQTGRELSLLREEKQRRDGQFVKRVE</sequence>
<keyword evidence="1" id="KW-0560">Oxidoreductase</keyword>